<dbReference type="eggNOG" id="ENOG502RYI8">
    <property type="taxonomic scope" value="Eukaryota"/>
</dbReference>
<name>U4L7A3_PYROM</name>
<accession>U4L7A3</accession>
<reference evidence="1 2" key="1">
    <citation type="journal article" date="2013" name="PLoS Genet.">
        <title>The genome and development-dependent transcriptomes of Pyronema confluens: a window into fungal evolution.</title>
        <authorList>
            <person name="Traeger S."/>
            <person name="Altegoer F."/>
            <person name="Freitag M."/>
            <person name="Gabaldon T."/>
            <person name="Kempken F."/>
            <person name="Kumar A."/>
            <person name="Marcet-Houben M."/>
            <person name="Poggeler S."/>
            <person name="Stajich J.E."/>
            <person name="Nowrousian M."/>
        </authorList>
    </citation>
    <scope>NUCLEOTIDE SEQUENCE [LARGE SCALE GENOMIC DNA]</scope>
    <source>
        <strain evidence="2">CBS 100304</strain>
        <tissue evidence="1">Vegetative mycelium</tissue>
    </source>
</reference>
<dbReference type="OMA" id="LEPKYDR"/>
<protein>
    <submittedName>
        <fullName evidence="1">Similar to Uncharacterized protein L696 acc. no. Q5UNV9</fullName>
    </submittedName>
</protein>
<evidence type="ECO:0000313" key="2">
    <source>
        <dbReference type="Proteomes" id="UP000018144"/>
    </source>
</evidence>
<dbReference type="STRING" id="1076935.U4L7A3"/>
<dbReference type="PANTHER" id="PTHR46586:SF3">
    <property type="entry name" value="ANKYRIN REPEAT-CONTAINING PROTEIN"/>
    <property type="match status" value="1"/>
</dbReference>
<organism evidence="1 2">
    <name type="scientific">Pyronema omphalodes (strain CBS 100304)</name>
    <name type="common">Pyronema confluens</name>
    <dbReference type="NCBI Taxonomy" id="1076935"/>
    <lineage>
        <taxon>Eukaryota</taxon>
        <taxon>Fungi</taxon>
        <taxon>Dikarya</taxon>
        <taxon>Ascomycota</taxon>
        <taxon>Pezizomycotina</taxon>
        <taxon>Pezizomycetes</taxon>
        <taxon>Pezizales</taxon>
        <taxon>Pyronemataceae</taxon>
        <taxon>Pyronema</taxon>
    </lineage>
</organism>
<gene>
    <name evidence="1" type="ORF">PCON_13113</name>
</gene>
<keyword evidence="2" id="KW-1185">Reference proteome</keyword>
<dbReference type="PANTHER" id="PTHR46586">
    <property type="entry name" value="ANKYRIN REPEAT-CONTAINING PROTEIN"/>
    <property type="match status" value="1"/>
</dbReference>
<sequence length="415" mass="46962">MSENNHCHMDIATMDREELQARTAATMDGNSLANHGRVSRMPLRSLHACGDDQQLAFTLAVHDLAHRTDLNAPRLHTPPPTEEFSSPELVTSIHSIDSLSHSDALSETSVPHPAHAHLPTLPPELWADIFEFVDDWELATALGVHTNLRPTQDWDKCATALDRVLLSGSVSHASSFLARHPTQKFTKFGAKALIRFSYVDLLTFLRTYRPMEFSAVFSENSCQIPVLASRFGQTQVLNWWLQASDPKIDDDPLPRDYNSEPLDEASRKGHIHVLQWWKSSGLPLRYGLVMDVASAAGQIQVLEWWKSSSLPLEYDANALKCASYRGQVGVLEWWKQSGLKLIYDQEILTEATKFNRVEVLEWWKKSGLTVQYLLMDVEAALEDAIGGGKEAMEWWTRQGVRFDVTVREWMECKVL</sequence>
<dbReference type="AlphaFoldDB" id="U4L7A3"/>
<dbReference type="SUPFAM" id="SSF140860">
    <property type="entry name" value="Pseudo ankyrin repeat-like"/>
    <property type="match status" value="1"/>
</dbReference>
<proteinExistence type="predicted"/>
<dbReference type="OrthoDB" id="70387at2759"/>
<dbReference type="InterPro" id="IPR052050">
    <property type="entry name" value="SecEffector_AnkRepeat"/>
</dbReference>
<dbReference type="Proteomes" id="UP000018144">
    <property type="component" value="Unassembled WGS sequence"/>
</dbReference>
<evidence type="ECO:0000313" key="1">
    <source>
        <dbReference type="EMBL" id="CCX13520.1"/>
    </source>
</evidence>
<dbReference type="EMBL" id="HF935853">
    <property type="protein sequence ID" value="CCX13520.1"/>
    <property type="molecule type" value="Genomic_DNA"/>
</dbReference>